<feature type="compositionally biased region" description="Polar residues" evidence="1">
    <location>
        <begin position="123"/>
        <end position="135"/>
    </location>
</feature>
<protein>
    <recommendedName>
        <fullName evidence="4">DUF4283 domain-containing protein</fullName>
    </recommendedName>
</protein>
<evidence type="ECO:0000313" key="3">
    <source>
        <dbReference type="Proteomes" id="UP000836841"/>
    </source>
</evidence>
<dbReference type="Proteomes" id="UP000836841">
    <property type="component" value="Chromosome 4"/>
</dbReference>
<feature type="region of interest" description="Disordered" evidence="1">
    <location>
        <begin position="240"/>
        <end position="286"/>
    </location>
</feature>
<dbReference type="AlphaFoldDB" id="A0AAU9S807"/>
<gene>
    <name evidence="2" type="ORF">TAV2_LOCUS13379</name>
</gene>
<evidence type="ECO:0008006" key="4">
    <source>
        <dbReference type="Google" id="ProtNLM"/>
    </source>
</evidence>
<sequence length="286" mass="30954">MNPPSLKRAPIWATIQGIPFELITPEGLSFICRPLGKAVDLKPFKSINSAEVKVSPTHGSPLFALCVMRLGIKTLCAPTIIGPENKPAIPQSAKSPAHFKEKRKGKEIHEEQKAVWKPVANKLASSSETAGQSSEAPPVQESHYMTRAEPQAVLPAIDRFVITPFKTSEVPKDDTLHTTVGHLLQESSSLAVVETPFLPVLKPAHASASPLTRGPTMQTSNLFDILLVDDMAMVISDDPLAPDTYEPYTSSSSPARGRKKKRKMGSKSSPVTGGVLSRDGEKRHNL</sequence>
<dbReference type="EMBL" id="OU466860">
    <property type="protein sequence ID" value="CAH2060104.1"/>
    <property type="molecule type" value="Genomic_DNA"/>
</dbReference>
<reference evidence="2 3" key="1">
    <citation type="submission" date="2022-03" db="EMBL/GenBank/DDBJ databases">
        <authorList>
            <person name="Nunn A."/>
            <person name="Chopra R."/>
            <person name="Nunn A."/>
            <person name="Contreras Garrido A."/>
        </authorList>
    </citation>
    <scope>NUCLEOTIDE SEQUENCE [LARGE SCALE GENOMIC DNA]</scope>
</reference>
<evidence type="ECO:0000313" key="2">
    <source>
        <dbReference type="EMBL" id="CAH2060104.1"/>
    </source>
</evidence>
<evidence type="ECO:0000256" key="1">
    <source>
        <dbReference type="SAM" id="MobiDB-lite"/>
    </source>
</evidence>
<name>A0AAU9S807_THLAR</name>
<proteinExistence type="predicted"/>
<feature type="region of interest" description="Disordered" evidence="1">
    <location>
        <begin position="121"/>
        <end position="140"/>
    </location>
</feature>
<organism evidence="2 3">
    <name type="scientific">Thlaspi arvense</name>
    <name type="common">Field penny-cress</name>
    <dbReference type="NCBI Taxonomy" id="13288"/>
    <lineage>
        <taxon>Eukaryota</taxon>
        <taxon>Viridiplantae</taxon>
        <taxon>Streptophyta</taxon>
        <taxon>Embryophyta</taxon>
        <taxon>Tracheophyta</taxon>
        <taxon>Spermatophyta</taxon>
        <taxon>Magnoliopsida</taxon>
        <taxon>eudicotyledons</taxon>
        <taxon>Gunneridae</taxon>
        <taxon>Pentapetalae</taxon>
        <taxon>rosids</taxon>
        <taxon>malvids</taxon>
        <taxon>Brassicales</taxon>
        <taxon>Brassicaceae</taxon>
        <taxon>Thlaspideae</taxon>
        <taxon>Thlaspi</taxon>
    </lineage>
</organism>
<accession>A0AAU9S807</accession>
<feature type="compositionally biased region" description="Basic residues" evidence="1">
    <location>
        <begin position="256"/>
        <end position="265"/>
    </location>
</feature>
<feature type="non-terminal residue" evidence="2">
    <location>
        <position position="286"/>
    </location>
</feature>
<keyword evidence="3" id="KW-1185">Reference proteome</keyword>